<sequence length="322" mass="37398">MAFFNAVSRKNELILFVIKNLFNLVGYSLDKRIAFIQTLYDILKNYTAKQMTESQLLNNIILHENAYFFLKDTPGFLSKRLIKETFTEASGDKHGRALLEIVKKQYILEDETEIFYSVLIFKYVKKPSFIEELVPNWEEIKLAYICIIDFEEHLVVAKRNISKVSDFLSKFESLDYDVITSIFSGENTSFEKLSMDNMNISDRAIRQKSLESPNLQENIASFGLQTFILNNVRVSNEDQKVALSVNSSRINQLGPKNTFDSFLEWSNNTVERIKNYVPKTNFLSSFATSIDYSTYKDDLTPTSILIVLSKLYKEFEENKIKR</sequence>
<reference evidence="1" key="1">
    <citation type="submission" date="2022-10" db="EMBL/GenBank/DDBJ databases">
        <title>Chryseobacterium babae sp. nov. isolated from the gut of the beetle Oryctes rhinoceros, and Chryseobacterium kimseyorum sp. nov., isolated from a stick insect rearing cage.</title>
        <authorList>
            <person name="Shelomi M."/>
            <person name="Han C.-J."/>
            <person name="Chen W.-M."/>
            <person name="Chen H.-K."/>
            <person name="Liaw S.-J."/>
            <person name="Muhle E."/>
            <person name="Clermont D."/>
        </authorList>
    </citation>
    <scope>NUCLEOTIDE SEQUENCE</scope>
    <source>
        <strain evidence="1">WLa1L2M3</strain>
    </source>
</reference>
<evidence type="ECO:0000313" key="2">
    <source>
        <dbReference type="Proteomes" id="UP001163719"/>
    </source>
</evidence>
<evidence type="ECO:0000313" key="1">
    <source>
        <dbReference type="EMBL" id="MCW3161029.1"/>
    </source>
</evidence>
<dbReference type="Proteomes" id="UP001163719">
    <property type="component" value="Unassembled WGS sequence"/>
</dbReference>
<feature type="non-terminal residue" evidence="1">
    <location>
        <position position="322"/>
    </location>
</feature>
<proteinExistence type="predicted"/>
<comment type="caution">
    <text evidence="1">The sequence shown here is derived from an EMBL/GenBank/DDBJ whole genome shotgun (WGS) entry which is preliminary data.</text>
</comment>
<dbReference type="EMBL" id="JAPDHV010000003">
    <property type="protein sequence ID" value="MCW3161029.1"/>
    <property type="molecule type" value="Genomic_DNA"/>
</dbReference>
<protein>
    <submittedName>
        <fullName evidence="1">Uncharacterized protein</fullName>
    </submittedName>
</protein>
<organism evidence="1 2">
    <name type="scientific">Chryseobacterium oryctis</name>
    <dbReference type="NCBI Taxonomy" id="2952618"/>
    <lineage>
        <taxon>Bacteria</taxon>
        <taxon>Pseudomonadati</taxon>
        <taxon>Bacteroidota</taxon>
        <taxon>Flavobacteriia</taxon>
        <taxon>Flavobacteriales</taxon>
        <taxon>Weeksellaceae</taxon>
        <taxon>Chryseobacterium group</taxon>
        <taxon>Chryseobacterium</taxon>
    </lineage>
</organism>
<keyword evidence="2" id="KW-1185">Reference proteome</keyword>
<name>A0ABT3HMQ7_9FLAO</name>
<dbReference type="RefSeq" id="WP_264742984.1">
    <property type="nucleotide sequence ID" value="NZ_JAPDHV010000003.1"/>
</dbReference>
<accession>A0ABT3HMQ7</accession>
<gene>
    <name evidence="1" type="ORF">OH806_07075</name>
</gene>